<organism evidence="2 3">
    <name type="scientific">Aliiroseovarius pelagivivens</name>
    <dbReference type="NCBI Taxonomy" id="1639690"/>
    <lineage>
        <taxon>Bacteria</taxon>
        <taxon>Pseudomonadati</taxon>
        <taxon>Pseudomonadota</taxon>
        <taxon>Alphaproteobacteria</taxon>
        <taxon>Rhodobacterales</taxon>
        <taxon>Paracoccaceae</taxon>
        <taxon>Aliiroseovarius</taxon>
    </lineage>
</organism>
<keyword evidence="3" id="KW-1185">Reference proteome</keyword>
<dbReference type="RefSeq" id="WP_108856856.1">
    <property type="nucleotide sequence ID" value="NZ_OMOI01000001.1"/>
</dbReference>
<dbReference type="OrthoDB" id="7876153at2"/>
<evidence type="ECO:0000313" key="3">
    <source>
        <dbReference type="Proteomes" id="UP000244911"/>
    </source>
</evidence>
<proteinExistence type="predicted"/>
<name>A0A2R8ALJ9_9RHOB</name>
<dbReference type="AlphaFoldDB" id="A0A2R8ALJ9"/>
<accession>A0A2R8ALJ9</accession>
<dbReference type="Proteomes" id="UP000244911">
    <property type="component" value="Unassembled WGS sequence"/>
</dbReference>
<keyword evidence="1" id="KW-0732">Signal</keyword>
<dbReference type="EMBL" id="OMOI01000001">
    <property type="protein sequence ID" value="SPF76886.1"/>
    <property type="molecule type" value="Genomic_DNA"/>
</dbReference>
<evidence type="ECO:0000313" key="2">
    <source>
        <dbReference type="EMBL" id="SPF76886.1"/>
    </source>
</evidence>
<gene>
    <name evidence="2" type="ORF">ALP8811_01903</name>
</gene>
<reference evidence="2 3" key="1">
    <citation type="submission" date="2018-03" db="EMBL/GenBank/DDBJ databases">
        <authorList>
            <person name="Keele B.F."/>
        </authorList>
    </citation>
    <scope>NUCLEOTIDE SEQUENCE [LARGE SCALE GENOMIC DNA]</scope>
    <source>
        <strain evidence="2 3">CECT 8811</strain>
    </source>
</reference>
<dbReference type="PROSITE" id="PS51257">
    <property type="entry name" value="PROKAR_LIPOPROTEIN"/>
    <property type="match status" value="1"/>
</dbReference>
<feature type="chain" id="PRO_5015363425" description="17 kDa surface antigen" evidence="1">
    <location>
        <begin position="19"/>
        <end position="94"/>
    </location>
</feature>
<evidence type="ECO:0000256" key="1">
    <source>
        <dbReference type="SAM" id="SignalP"/>
    </source>
</evidence>
<feature type="signal peptide" evidence="1">
    <location>
        <begin position="1"/>
        <end position="18"/>
    </location>
</feature>
<evidence type="ECO:0008006" key="4">
    <source>
        <dbReference type="Google" id="ProtNLM"/>
    </source>
</evidence>
<protein>
    <recommendedName>
        <fullName evidence="4">17 kDa surface antigen</fullName>
    </recommendedName>
</protein>
<sequence>MKKSVLTLACVASLALTACMSRPLTDQERTIIGGVAGIGAGLITANAIGANKNWTVLTTLAGAAAGIMVARNYHTNMCAYSNGDGTYREAPCPV</sequence>